<evidence type="ECO:0000256" key="2">
    <source>
        <dbReference type="PIRSR" id="PIRSR600101-1"/>
    </source>
</evidence>
<comment type="pathway">
    <text evidence="4">Sulfur metabolism; glutathione metabolism.</text>
</comment>
<evidence type="ECO:0000313" key="6">
    <source>
        <dbReference type="Proteomes" id="UP000829720"/>
    </source>
</evidence>
<dbReference type="EC" id="2.3.2.2" evidence="4"/>
<comment type="function">
    <text evidence="4">Cleaves the gamma-glutamyl peptide bond of glutathione and glutathione conjugates.</text>
</comment>
<dbReference type="InterPro" id="IPR000101">
    <property type="entry name" value="GGT_peptidase"/>
</dbReference>
<keyword evidence="6" id="KW-1185">Reference proteome</keyword>
<evidence type="ECO:0000256" key="1">
    <source>
        <dbReference type="ARBA" id="ARBA00009381"/>
    </source>
</evidence>
<comment type="catalytic activity">
    <reaction evidence="4">
        <text>an N-terminal (5-L-glutamyl)-[peptide] + an alpha-amino acid = 5-L-glutamyl amino acid + an N-terminal L-alpha-aminoacyl-[peptide]</text>
        <dbReference type="Rhea" id="RHEA:23904"/>
        <dbReference type="Rhea" id="RHEA-COMP:9780"/>
        <dbReference type="Rhea" id="RHEA-COMP:9795"/>
        <dbReference type="ChEBI" id="CHEBI:77644"/>
        <dbReference type="ChEBI" id="CHEBI:78597"/>
        <dbReference type="ChEBI" id="CHEBI:78599"/>
        <dbReference type="ChEBI" id="CHEBI:78608"/>
        <dbReference type="EC" id="2.3.2.2"/>
    </reaction>
</comment>
<reference evidence="5" key="1">
    <citation type="submission" date="2021-01" db="EMBL/GenBank/DDBJ databases">
        <authorList>
            <person name="Zahm M."/>
            <person name="Roques C."/>
            <person name="Cabau C."/>
            <person name="Klopp C."/>
            <person name="Donnadieu C."/>
            <person name="Jouanno E."/>
            <person name="Lampietro C."/>
            <person name="Louis A."/>
            <person name="Herpin A."/>
            <person name="Echchiki A."/>
            <person name="Berthelot C."/>
            <person name="Parey E."/>
            <person name="Roest-Crollius H."/>
            <person name="Braasch I."/>
            <person name="Postlethwait J."/>
            <person name="Bobe J."/>
            <person name="Montfort J."/>
            <person name="Bouchez O."/>
            <person name="Begum T."/>
            <person name="Mejri S."/>
            <person name="Adams A."/>
            <person name="Chen W.-J."/>
            <person name="Guiguen Y."/>
        </authorList>
    </citation>
    <scope>NUCLEOTIDE SEQUENCE</scope>
    <source>
        <tissue evidence="5">Blood</tissue>
    </source>
</reference>
<keyword evidence="4" id="KW-0472">Membrane</keyword>
<feature type="active site" description="Nucleophile" evidence="2">
    <location>
        <position position="419"/>
    </location>
</feature>
<dbReference type="GO" id="GO:0005886">
    <property type="term" value="C:plasma membrane"/>
    <property type="evidence" value="ECO:0007669"/>
    <property type="project" value="TreeGrafter"/>
</dbReference>
<feature type="binding site" evidence="3">
    <location>
        <position position="144"/>
    </location>
    <ligand>
        <name>L-glutamate</name>
        <dbReference type="ChEBI" id="CHEBI:29985"/>
    </ligand>
</feature>
<dbReference type="GO" id="GO:0002951">
    <property type="term" value="F:leukotriene-C(4) hydrolase"/>
    <property type="evidence" value="ECO:0007669"/>
    <property type="project" value="TreeGrafter"/>
</dbReference>
<dbReference type="Gene3D" id="3.60.20.40">
    <property type="match status" value="1"/>
</dbReference>
<dbReference type="Pfam" id="PF01019">
    <property type="entry name" value="G_glu_transpept"/>
    <property type="match status" value="1"/>
</dbReference>
<comment type="catalytic activity">
    <reaction evidence="4">
        <text>glutathione + H2O = L-cysteinylglycine + L-glutamate</text>
        <dbReference type="Rhea" id="RHEA:28807"/>
        <dbReference type="ChEBI" id="CHEBI:15377"/>
        <dbReference type="ChEBI" id="CHEBI:29985"/>
        <dbReference type="ChEBI" id="CHEBI:57925"/>
        <dbReference type="ChEBI" id="CHEBI:61694"/>
        <dbReference type="EC" id="3.4.19.13"/>
    </reaction>
</comment>
<dbReference type="InterPro" id="IPR043138">
    <property type="entry name" value="GGT_lsub"/>
</dbReference>
<dbReference type="EC" id="3.4.19.13" evidence="4"/>
<dbReference type="GO" id="GO:0006954">
    <property type="term" value="P:inflammatory response"/>
    <property type="evidence" value="ECO:0007669"/>
    <property type="project" value="TreeGrafter"/>
</dbReference>
<dbReference type="FunFam" id="1.10.246.130:FF:000001">
    <property type="entry name" value="Gamma-glutamyltransferase 5 isoform 1"/>
    <property type="match status" value="1"/>
</dbReference>
<comment type="subcellular location">
    <subcellularLocation>
        <location evidence="4">Membrane</location>
        <topology evidence="4">Single-pass type II membrane protein</topology>
    </subcellularLocation>
</comment>
<dbReference type="GO" id="GO:1901750">
    <property type="term" value="P:leukotriene D4 biosynthetic process"/>
    <property type="evidence" value="ECO:0007669"/>
    <property type="project" value="TreeGrafter"/>
</dbReference>
<keyword evidence="4" id="KW-0378">Hydrolase</keyword>
<sequence>MPPPAIPQPLSLLSDLTRSEAFSPNFTSRLGLFLVKMARSRSRLCCSLCLALLCVIAIVVACIVVFTSTRCAEGEFKRGAVAADSGECSKIGRNILRDGGSAVDGAIAALLCTSLVNPQSMGLGGGSIFSILDANGEVKVINSRETAPRAFKPDLLSECPKSFKFLTGTQWIGIPGEIRGYELAHRLYGKLPWGRLFHPTIELARKGFPVPPILAKYLHHPALKPLIEKSSLCEVFCNDNKTVLQLGDTLRYPKLAETMETIAKEGADAFYTGKIAEDLIDDVKSQGGTLSMDDLKSFQANKTDAWVIPLGDYKMYIPPPPAGGAILGFILNIMKGFNLTSSSLEGDQKALTLHRYIEACKFANGQKQNIRDPNFSSGKEALRLIEEDFADHIRGMISSNRTHDYQFYNVRPSTERLGTTHLSVVGEDGTAVAVTSTINHMFGSAIYSTKTGVILNNQLSDFCGQGDRIFAGEQPPSSMAPAILQSQSRKKTLVIGGSGGSLIPTGMAMSIMNHLWFGKSLREAIDAPVVFVDSSNSMNFEKKDESLEKELKARGQTSGSWPYFLNVVNAVSKDGRCITAVSDLRKHGKAMGY</sequence>
<organism evidence="5 6">
    <name type="scientific">Albula goreensis</name>
    <dbReference type="NCBI Taxonomy" id="1534307"/>
    <lineage>
        <taxon>Eukaryota</taxon>
        <taxon>Metazoa</taxon>
        <taxon>Chordata</taxon>
        <taxon>Craniata</taxon>
        <taxon>Vertebrata</taxon>
        <taxon>Euteleostomi</taxon>
        <taxon>Actinopterygii</taxon>
        <taxon>Neopterygii</taxon>
        <taxon>Teleostei</taxon>
        <taxon>Albuliformes</taxon>
        <taxon>Albulidae</taxon>
        <taxon>Albula</taxon>
    </lineage>
</organism>
<dbReference type="OrthoDB" id="1081007at2759"/>
<dbReference type="PRINTS" id="PR01210">
    <property type="entry name" value="GGTRANSPTASE"/>
</dbReference>
<feature type="binding site" evidence="3">
    <location>
        <position position="461"/>
    </location>
    <ligand>
        <name>L-glutamate</name>
        <dbReference type="ChEBI" id="CHEBI:29985"/>
    </ligand>
</feature>
<keyword evidence="4" id="KW-1133">Transmembrane helix</keyword>
<dbReference type="GO" id="GO:0036374">
    <property type="term" value="F:glutathione hydrolase activity"/>
    <property type="evidence" value="ECO:0007669"/>
    <property type="project" value="UniProtKB-UniRule"/>
</dbReference>
<comment type="caution">
    <text evidence="5">The sequence shown here is derived from an EMBL/GenBank/DDBJ whole genome shotgun (WGS) entry which is preliminary data.</text>
</comment>
<keyword evidence="4" id="KW-0812">Transmembrane</keyword>
<dbReference type="GO" id="GO:0006751">
    <property type="term" value="P:glutathione catabolic process"/>
    <property type="evidence" value="ECO:0007669"/>
    <property type="project" value="UniProtKB-UniRule"/>
</dbReference>
<keyword evidence="4" id="KW-0808">Transferase</keyword>
<feature type="transmembrane region" description="Helical" evidence="4">
    <location>
        <begin position="44"/>
        <end position="66"/>
    </location>
</feature>
<proteinExistence type="inferred from homology"/>
<dbReference type="Proteomes" id="UP000829720">
    <property type="component" value="Unassembled WGS sequence"/>
</dbReference>
<protein>
    <recommendedName>
        <fullName evidence="4">Glutathione hydrolase</fullName>
        <ecNumber evidence="4">2.3.2.2</ecNumber>
        <ecNumber evidence="4">3.4.19.13</ecNumber>
    </recommendedName>
    <alternativeName>
        <fullName evidence="4">Gamma-glutamyltransferase</fullName>
    </alternativeName>
    <alternativeName>
        <fullName evidence="4">Gamma-glutamyltranspeptidase</fullName>
    </alternativeName>
</protein>
<feature type="binding site" evidence="3">
    <location>
        <position position="500"/>
    </location>
    <ligand>
        <name>L-glutamate</name>
        <dbReference type="ChEBI" id="CHEBI:29985"/>
    </ligand>
</feature>
<dbReference type="InterPro" id="IPR029055">
    <property type="entry name" value="Ntn_hydrolases_N"/>
</dbReference>
<accession>A0A8T3CBN6</accession>
<dbReference type="PANTHER" id="PTHR11686">
    <property type="entry name" value="GAMMA GLUTAMYL TRANSPEPTIDASE"/>
    <property type="match status" value="1"/>
</dbReference>
<keyword evidence="4" id="KW-0012">Acyltransferase</keyword>
<dbReference type="SUPFAM" id="SSF56235">
    <property type="entry name" value="N-terminal nucleophile aminohydrolases (Ntn hydrolases)"/>
    <property type="match status" value="1"/>
</dbReference>
<dbReference type="EMBL" id="JAERUA010000025">
    <property type="protein sequence ID" value="KAI1882389.1"/>
    <property type="molecule type" value="Genomic_DNA"/>
</dbReference>
<dbReference type="GO" id="GO:0103068">
    <property type="term" value="F:leukotriene C4 gamma-glutamyl transferase activity"/>
    <property type="evidence" value="ECO:0007669"/>
    <property type="project" value="UniProtKB-EC"/>
</dbReference>
<evidence type="ECO:0000256" key="3">
    <source>
        <dbReference type="PIRSR" id="PIRSR600101-2"/>
    </source>
</evidence>
<dbReference type="AlphaFoldDB" id="A0A8T3CBN6"/>
<name>A0A8T3CBN6_9TELE</name>
<dbReference type="InterPro" id="IPR043137">
    <property type="entry name" value="GGT_ssub_C"/>
</dbReference>
<feature type="binding site" evidence="3">
    <location>
        <begin position="437"/>
        <end position="439"/>
    </location>
    <ligand>
        <name>L-glutamate</name>
        <dbReference type="ChEBI" id="CHEBI:29985"/>
    </ligand>
</feature>
<comment type="catalytic activity">
    <reaction evidence="4">
        <text>an S-substituted glutathione + H2O = an S-substituted L-cysteinylglycine + L-glutamate</text>
        <dbReference type="Rhea" id="RHEA:59468"/>
        <dbReference type="ChEBI" id="CHEBI:15377"/>
        <dbReference type="ChEBI" id="CHEBI:29985"/>
        <dbReference type="ChEBI" id="CHEBI:90779"/>
        <dbReference type="ChEBI" id="CHEBI:143103"/>
        <dbReference type="EC" id="3.4.19.13"/>
    </reaction>
</comment>
<feature type="binding site" evidence="3">
    <location>
        <begin position="477"/>
        <end position="478"/>
    </location>
    <ligand>
        <name>L-glutamate</name>
        <dbReference type="ChEBI" id="CHEBI:29985"/>
    </ligand>
</feature>
<evidence type="ECO:0000256" key="4">
    <source>
        <dbReference type="RuleBase" id="RU368068"/>
    </source>
</evidence>
<dbReference type="Gene3D" id="1.10.246.130">
    <property type="match status" value="1"/>
</dbReference>
<evidence type="ECO:0000313" key="5">
    <source>
        <dbReference type="EMBL" id="KAI1882389.1"/>
    </source>
</evidence>
<dbReference type="PANTHER" id="PTHR11686:SF19">
    <property type="entry name" value="GLUTATHIONE HYDROLASE 5 PROENZYME"/>
    <property type="match status" value="1"/>
</dbReference>
<gene>
    <name evidence="5" type="ORF">AGOR_G00250180</name>
</gene>
<comment type="similarity">
    <text evidence="1">Belongs to the gamma-glutamyltransferase family.</text>
</comment>